<comment type="caution">
    <text evidence="4">The sequence shown here is derived from an EMBL/GenBank/DDBJ whole genome shotgun (WGS) entry which is preliminary data.</text>
</comment>
<protein>
    <recommendedName>
        <fullName evidence="3">THIF-type NAD/FAD binding fold domain-containing protein</fullName>
    </recommendedName>
</protein>
<dbReference type="AlphaFoldDB" id="X1HFQ1"/>
<feature type="non-terminal residue" evidence="4">
    <location>
        <position position="233"/>
    </location>
</feature>
<comment type="similarity">
    <text evidence="1">Belongs to the HesA/MoeB/ThiF family.</text>
</comment>
<accession>X1HFQ1</accession>
<dbReference type="PANTHER" id="PTHR10953">
    <property type="entry name" value="UBIQUITIN-ACTIVATING ENZYME E1"/>
    <property type="match status" value="1"/>
</dbReference>
<sequence length="233" mass="25575">MLTKDELKRYERQISIFGEEGQRKLKKAKVFIAGAGGLGSSISTYLTVVGIGRLRMVDNDIVALENLNRQILHWDNDIGKKKLESAAAKLKRMNPNVEVEVISETINKGNIDELVGDFDMIVDAMDNFAARYVLNKTALVKKIPLFHGAVHGFYGQATTIIPGKTACLRCIFPEAPPSTVPPVVGVTPGVIGCIQATEVIKYILGIGSLLENRLLMWDGLKAEMDEVPLEKNP</sequence>
<name>X1HFQ1_9ZZZZ</name>
<dbReference type="SUPFAM" id="SSF69572">
    <property type="entry name" value="Activating enzymes of the ubiquitin-like proteins"/>
    <property type="match status" value="1"/>
</dbReference>
<dbReference type="PANTHER" id="PTHR10953:SF102">
    <property type="entry name" value="ADENYLYLTRANSFERASE AND SULFURTRANSFERASE MOCS3"/>
    <property type="match status" value="1"/>
</dbReference>
<dbReference type="InterPro" id="IPR035985">
    <property type="entry name" value="Ubiquitin-activating_enz"/>
</dbReference>
<keyword evidence="2" id="KW-0812">Transmembrane</keyword>
<dbReference type="Pfam" id="PF00899">
    <property type="entry name" value="ThiF"/>
    <property type="match status" value="1"/>
</dbReference>
<dbReference type="GO" id="GO:0016779">
    <property type="term" value="F:nucleotidyltransferase activity"/>
    <property type="evidence" value="ECO:0007669"/>
    <property type="project" value="TreeGrafter"/>
</dbReference>
<proteinExistence type="inferred from homology"/>
<reference evidence="4" key="1">
    <citation type="journal article" date="2014" name="Front. Microbiol.">
        <title>High frequency of phylogenetically diverse reductive dehalogenase-homologous genes in deep subseafloor sedimentary metagenomes.</title>
        <authorList>
            <person name="Kawai M."/>
            <person name="Futagami T."/>
            <person name="Toyoda A."/>
            <person name="Takaki Y."/>
            <person name="Nishi S."/>
            <person name="Hori S."/>
            <person name="Arai W."/>
            <person name="Tsubouchi T."/>
            <person name="Morono Y."/>
            <person name="Uchiyama I."/>
            <person name="Ito T."/>
            <person name="Fujiyama A."/>
            <person name="Inagaki F."/>
            <person name="Takami H."/>
        </authorList>
    </citation>
    <scope>NUCLEOTIDE SEQUENCE</scope>
    <source>
        <strain evidence="4">Expedition CK06-06</strain>
    </source>
</reference>
<dbReference type="EMBL" id="BARU01011357">
    <property type="protein sequence ID" value="GAH44133.1"/>
    <property type="molecule type" value="Genomic_DNA"/>
</dbReference>
<evidence type="ECO:0000256" key="1">
    <source>
        <dbReference type="ARBA" id="ARBA00009919"/>
    </source>
</evidence>
<dbReference type="InterPro" id="IPR000594">
    <property type="entry name" value="ThiF_NAD_FAD-bd"/>
</dbReference>
<evidence type="ECO:0000259" key="3">
    <source>
        <dbReference type="Pfam" id="PF00899"/>
    </source>
</evidence>
<dbReference type="CDD" id="cd00757">
    <property type="entry name" value="ThiF_MoeB_HesA_family"/>
    <property type="match status" value="1"/>
</dbReference>
<gene>
    <name evidence="4" type="ORF">S03H2_21359</name>
</gene>
<dbReference type="GO" id="GO:0005737">
    <property type="term" value="C:cytoplasm"/>
    <property type="evidence" value="ECO:0007669"/>
    <property type="project" value="TreeGrafter"/>
</dbReference>
<evidence type="ECO:0000313" key="4">
    <source>
        <dbReference type="EMBL" id="GAH44133.1"/>
    </source>
</evidence>
<dbReference type="Gene3D" id="3.40.50.720">
    <property type="entry name" value="NAD(P)-binding Rossmann-like Domain"/>
    <property type="match status" value="1"/>
</dbReference>
<feature type="domain" description="THIF-type NAD/FAD binding fold" evidence="3">
    <location>
        <begin position="10"/>
        <end position="231"/>
    </location>
</feature>
<dbReference type="InterPro" id="IPR045886">
    <property type="entry name" value="ThiF/MoeB/HesA"/>
</dbReference>
<dbReference type="GO" id="GO:0004792">
    <property type="term" value="F:thiosulfate-cyanide sulfurtransferase activity"/>
    <property type="evidence" value="ECO:0007669"/>
    <property type="project" value="TreeGrafter"/>
</dbReference>
<feature type="transmembrane region" description="Helical" evidence="2">
    <location>
        <begin position="30"/>
        <end position="51"/>
    </location>
</feature>
<keyword evidence="2" id="KW-1133">Transmembrane helix</keyword>
<dbReference type="GO" id="GO:0008641">
    <property type="term" value="F:ubiquitin-like modifier activating enzyme activity"/>
    <property type="evidence" value="ECO:0007669"/>
    <property type="project" value="InterPro"/>
</dbReference>
<evidence type="ECO:0000256" key="2">
    <source>
        <dbReference type="SAM" id="Phobius"/>
    </source>
</evidence>
<organism evidence="4">
    <name type="scientific">marine sediment metagenome</name>
    <dbReference type="NCBI Taxonomy" id="412755"/>
    <lineage>
        <taxon>unclassified sequences</taxon>
        <taxon>metagenomes</taxon>
        <taxon>ecological metagenomes</taxon>
    </lineage>
</organism>
<dbReference type="FunFam" id="3.40.50.720:FF:000080">
    <property type="entry name" value="Thiazole biosynthesis adenylyltransferase ThiF"/>
    <property type="match status" value="1"/>
</dbReference>
<keyword evidence="2" id="KW-0472">Membrane</keyword>